<reference evidence="2 3" key="1">
    <citation type="submission" date="2022-09" db="EMBL/GenBank/DDBJ databases">
        <authorList>
            <person name="Palmer J.M."/>
        </authorList>
    </citation>
    <scope>NUCLEOTIDE SEQUENCE [LARGE SCALE GENOMIC DNA]</scope>
    <source>
        <strain evidence="2 3">DSM 7382</strain>
    </source>
</reference>
<evidence type="ECO:0008006" key="4">
    <source>
        <dbReference type="Google" id="ProtNLM"/>
    </source>
</evidence>
<feature type="signal peptide" evidence="1">
    <location>
        <begin position="1"/>
        <end position="18"/>
    </location>
</feature>
<dbReference type="Proteomes" id="UP001385951">
    <property type="component" value="Unassembled WGS sequence"/>
</dbReference>
<organism evidence="2 3">
    <name type="scientific">Cerrena zonata</name>
    <dbReference type="NCBI Taxonomy" id="2478898"/>
    <lineage>
        <taxon>Eukaryota</taxon>
        <taxon>Fungi</taxon>
        <taxon>Dikarya</taxon>
        <taxon>Basidiomycota</taxon>
        <taxon>Agaricomycotina</taxon>
        <taxon>Agaricomycetes</taxon>
        <taxon>Polyporales</taxon>
        <taxon>Cerrenaceae</taxon>
        <taxon>Cerrena</taxon>
    </lineage>
</organism>
<name>A0AAW0G398_9APHY</name>
<gene>
    <name evidence="2" type="ORF">QCA50_008959</name>
</gene>
<sequence>MSLLRILSFVASASLAVAQITSETHTIVFDNRCGFGTPILKAQNGATLSTGGQFTVLGPLIGITAFLQTGSCGGNGEGCTMVATTLQNPPSPSLVSTTSIWLIQPHAFSVTSGFGYFNGCDGLGADCTNANCPTAFHSPGDTQVEVNCAANNVNLAITFCL</sequence>
<evidence type="ECO:0000313" key="2">
    <source>
        <dbReference type="EMBL" id="KAK7687741.1"/>
    </source>
</evidence>
<feature type="chain" id="PRO_5043967893" description="Glycopeptide" evidence="1">
    <location>
        <begin position="19"/>
        <end position="161"/>
    </location>
</feature>
<evidence type="ECO:0000313" key="3">
    <source>
        <dbReference type="Proteomes" id="UP001385951"/>
    </source>
</evidence>
<dbReference type="AlphaFoldDB" id="A0AAW0G398"/>
<keyword evidence="1" id="KW-0732">Signal</keyword>
<protein>
    <recommendedName>
        <fullName evidence="4">Glycopeptide</fullName>
    </recommendedName>
</protein>
<evidence type="ECO:0000256" key="1">
    <source>
        <dbReference type="SAM" id="SignalP"/>
    </source>
</evidence>
<accession>A0AAW0G398</accession>
<proteinExistence type="predicted"/>
<keyword evidence="3" id="KW-1185">Reference proteome</keyword>
<dbReference type="EMBL" id="JASBNA010000012">
    <property type="protein sequence ID" value="KAK7687741.1"/>
    <property type="molecule type" value="Genomic_DNA"/>
</dbReference>
<comment type="caution">
    <text evidence="2">The sequence shown here is derived from an EMBL/GenBank/DDBJ whole genome shotgun (WGS) entry which is preliminary data.</text>
</comment>